<accession>A0A7W8ZQY3</accession>
<sequence>MNRFRIIIICCLAVFAFTGCKKDKVDYKYPQPFDGQTVQLPGISGNEEGFYAANSVFVDFSKGVVSTARRDSWNLGLYPGADFKAIINHSMGAMAINTGKTDIAAVGAADSIAITQDLTNGTLDFRSSQSSKRIDPVIGTAAEYLSGLTLVKVGATEGESPVYIVSSGMAGTTRNRIPPATGPIIDPSLLQFPWYKFKVYQTVNGYTVKYGLLNAQAFSPATINKNLSYNFNYMSFNSKNVNVEPAKSLWDIEWTWTTYKDANGKPDSTNNFVMVNYLGGVGAIQYTITATKTFENFTAADLANVKDEDYVRTRDAIGEKWRDLIADPNDATKTKNLSKIKGNLFYVIKDGEGNVYKLRFKTSSNLDGGAMGRPVIEYRLVQGIANPSL</sequence>
<protein>
    <recommendedName>
        <fullName evidence="3">Heme-binding HmuY-like protein</fullName>
    </recommendedName>
</protein>
<organism evidence="1 2">
    <name type="scientific">Pedobacter cryoconitis</name>
    <dbReference type="NCBI Taxonomy" id="188932"/>
    <lineage>
        <taxon>Bacteria</taxon>
        <taxon>Pseudomonadati</taxon>
        <taxon>Bacteroidota</taxon>
        <taxon>Sphingobacteriia</taxon>
        <taxon>Sphingobacteriales</taxon>
        <taxon>Sphingobacteriaceae</taxon>
        <taxon>Pedobacter</taxon>
    </lineage>
</organism>
<dbReference type="AlphaFoldDB" id="A0A7W8ZQY3"/>
<proteinExistence type="predicted"/>
<comment type="caution">
    <text evidence="1">The sequence shown here is derived from an EMBL/GenBank/DDBJ whole genome shotgun (WGS) entry which is preliminary data.</text>
</comment>
<dbReference type="EMBL" id="JACHCE010000009">
    <property type="protein sequence ID" value="MBB5638583.1"/>
    <property type="molecule type" value="Genomic_DNA"/>
</dbReference>
<dbReference type="Proteomes" id="UP000537204">
    <property type="component" value="Unassembled WGS sequence"/>
</dbReference>
<evidence type="ECO:0008006" key="3">
    <source>
        <dbReference type="Google" id="ProtNLM"/>
    </source>
</evidence>
<gene>
    <name evidence="1" type="ORF">HDE68_004515</name>
</gene>
<evidence type="ECO:0000313" key="2">
    <source>
        <dbReference type="Proteomes" id="UP000537204"/>
    </source>
</evidence>
<name>A0A7W8ZQY3_9SPHI</name>
<dbReference type="PROSITE" id="PS51257">
    <property type="entry name" value="PROKAR_LIPOPROTEIN"/>
    <property type="match status" value="1"/>
</dbReference>
<dbReference type="RefSeq" id="WP_183884397.1">
    <property type="nucleotide sequence ID" value="NZ_JACHCE010000009.1"/>
</dbReference>
<evidence type="ECO:0000313" key="1">
    <source>
        <dbReference type="EMBL" id="MBB5638583.1"/>
    </source>
</evidence>
<dbReference type="InterPro" id="IPR025921">
    <property type="entry name" value="HmuY"/>
</dbReference>
<dbReference type="Pfam" id="PF14064">
    <property type="entry name" value="HmuY"/>
    <property type="match status" value="1"/>
</dbReference>
<reference evidence="1 2" key="1">
    <citation type="submission" date="2020-08" db="EMBL/GenBank/DDBJ databases">
        <title>Genomic Encyclopedia of Type Strains, Phase IV (KMG-V): Genome sequencing to study the core and pangenomes of soil and plant-associated prokaryotes.</title>
        <authorList>
            <person name="Whitman W."/>
        </authorList>
    </citation>
    <scope>NUCLEOTIDE SEQUENCE [LARGE SCALE GENOMIC DNA]</scope>
    <source>
        <strain evidence="1 2">S3M1</strain>
    </source>
</reference>